<feature type="transmembrane region" description="Helical" evidence="1">
    <location>
        <begin position="162"/>
        <end position="184"/>
    </location>
</feature>
<keyword evidence="1" id="KW-1133">Transmembrane helix</keyword>
<feature type="transmembrane region" description="Helical" evidence="1">
    <location>
        <begin position="134"/>
        <end position="156"/>
    </location>
</feature>
<name>A0A1W2ENB3_KIBAR</name>
<dbReference type="AlphaFoldDB" id="A0A1W2ENB3"/>
<keyword evidence="3" id="KW-1185">Reference proteome</keyword>
<accession>A0A1W2ENB3</accession>
<protein>
    <submittedName>
        <fullName evidence="2">TspO and MBR related proteins</fullName>
    </submittedName>
</protein>
<feature type="transmembrane region" description="Helical" evidence="1">
    <location>
        <begin position="49"/>
        <end position="70"/>
    </location>
</feature>
<reference evidence="2 3" key="1">
    <citation type="submission" date="2017-04" db="EMBL/GenBank/DDBJ databases">
        <authorList>
            <person name="Afonso C.L."/>
            <person name="Miller P.J."/>
            <person name="Scott M.A."/>
            <person name="Spackman E."/>
            <person name="Goraichik I."/>
            <person name="Dimitrov K.M."/>
            <person name="Suarez D.L."/>
            <person name="Swayne D.E."/>
        </authorList>
    </citation>
    <scope>NUCLEOTIDE SEQUENCE [LARGE SCALE GENOMIC DNA]</scope>
    <source>
        <strain evidence="2 3">DSM 43828</strain>
    </source>
</reference>
<feature type="transmembrane region" description="Helical" evidence="1">
    <location>
        <begin position="214"/>
        <end position="232"/>
    </location>
</feature>
<feature type="transmembrane region" description="Helical" evidence="1">
    <location>
        <begin position="191"/>
        <end position="208"/>
    </location>
</feature>
<proteinExistence type="predicted"/>
<dbReference type="InterPro" id="IPR038330">
    <property type="entry name" value="TspO/MBR-related_sf"/>
</dbReference>
<organism evidence="2 3">
    <name type="scientific">Kibdelosporangium aridum</name>
    <dbReference type="NCBI Taxonomy" id="2030"/>
    <lineage>
        <taxon>Bacteria</taxon>
        <taxon>Bacillati</taxon>
        <taxon>Actinomycetota</taxon>
        <taxon>Actinomycetes</taxon>
        <taxon>Pseudonocardiales</taxon>
        <taxon>Pseudonocardiaceae</taxon>
        <taxon>Kibdelosporangium</taxon>
    </lineage>
</organism>
<evidence type="ECO:0000313" key="2">
    <source>
        <dbReference type="EMBL" id="SMD11207.1"/>
    </source>
</evidence>
<dbReference type="PANTHER" id="PTHR33802">
    <property type="entry name" value="SI:CH211-161H7.5-RELATED"/>
    <property type="match status" value="1"/>
</dbReference>
<dbReference type="EMBL" id="FWXV01000003">
    <property type="protein sequence ID" value="SMD11207.1"/>
    <property type="molecule type" value="Genomic_DNA"/>
</dbReference>
<dbReference type="Gene3D" id="1.20.1260.100">
    <property type="entry name" value="TspO/MBR protein"/>
    <property type="match status" value="1"/>
</dbReference>
<dbReference type="PANTHER" id="PTHR33802:SF1">
    <property type="entry name" value="XK-RELATED PROTEIN"/>
    <property type="match status" value="1"/>
</dbReference>
<feature type="transmembrane region" description="Helical" evidence="1">
    <location>
        <begin position="82"/>
        <end position="98"/>
    </location>
</feature>
<keyword evidence="1" id="KW-0812">Transmembrane</keyword>
<keyword evidence="1" id="KW-0472">Membrane</keyword>
<gene>
    <name evidence="2" type="ORF">SAMN05661093_04758</name>
</gene>
<evidence type="ECO:0000256" key="1">
    <source>
        <dbReference type="SAM" id="Phobius"/>
    </source>
</evidence>
<dbReference type="Proteomes" id="UP000192674">
    <property type="component" value="Unassembled WGS sequence"/>
</dbReference>
<dbReference type="OrthoDB" id="5189031at2"/>
<feature type="transmembrane region" description="Helical" evidence="1">
    <location>
        <begin position="104"/>
        <end position="122"/>
    </location>
</feature>
<sequence>MTDTWRSGALVCAAVLQVLAGFVGGAGLWGESVGTVANSYPTLLLPAGAAFTIWSLIYAGFGALAIRQVVQRRRDVHRRTGWWLVAAGVLNATWILLFTNRLFLLAQLVIVGLLICLVCAALRLQPANGWADRLLLHIPVMVYLGWVAVATVAGAATTAAAFGAAPGITAAIVALALTGVGAALAVLRLPAVIGFAAAVCWALAWIAANTPTTWVQVTALAAIAAVALTAVIRIERRPNRSTIAWG</sequence>
<evidence type="ECO:0000313" key="3">
    <source>
        <dbReference type="Proteomes" id="UP000192674"/>
    </source>
</evidence>
<dbReference type="RefSeq" id="WP_084428938.1">
    <property type="nucleotide sequence ID" value="NZ_FWXV01000003.1"/>
</dbReference>